<sequence>MHRMKYSMIISEVLSVALKDELRDDLEGKKYSILMDEATDISSEKKVFLCIKYFSEKHLCVEDQFLGLVSVIEITGEALFNAMQTLLHEFKLNLRDCVGFGTDGANNMTGENNSVW</sequence>
<accession>A0A4Y2FIL1</accession>
<dbReference type="Proteomes" id="UP000499080">
    <property type="component" value="Unassembled WGS sequence"/>
</dbReference>
<evidence type="ECO:0000313" key="3">
    <source>
        <dbReference type="Proteomes" id="UP000499080"/>
    </source>
</evidence>
<gene>
    <name evidence="2" type="ORF">AVEN_172575_1</name>
</gene>
<feature type="domain" description="DUF4371" evidence="1">
    <location>
        <begin position="20"/>
        <end position="113"/>
    </location>
</feature>
<keyword evidence="3" id="KW-1185">Reference proteome</keyword>
<dbReference type="Pfam" id="PF14291">
    <property type="entry name" value="DUF4371"/>
    <property type="match status" value="1"/>
</dbReference>
<dbReference type="InterPro" id="IPR025398">
    <property type="entry name" value="DUF4371"/>
</dbReference>
<dbReference type="PANTHER" id="PTHR45749">
    <property type="match status" value="1"/>
</dbReference>
<proteinExistence type="predicted"/>
<evidence type="ECO:0000259" key="1">
    <source>
        <dbReference type="Pfam" id="PF14291"/>
    </source>
</evidence>
<dbReference type="AlphaFoldDB" id="A0A4Y2FIL1"/>
<dbReference type="OrthoDB" id="6511285at2759"/>
<name>A0A4Y2FIL1_ARAVE</name>
<evidence type="ECO:0000313" key="2">
    <source>
        <dbReference type="EMBL" id="GBM41332.1"/>
    </source>
</evidence>
<dbReference type="PANTHER" id="PTHR45749:SF21">
    <property type="entry name" value="DUF4371 DOMAIN-CONTAINING PROTEIN"/>
    <property type="match status" value="1"/>
</dbReference>
<comment type="caution">
    <text evidence="2">The sequence shown here is derived from an EMBL/GenBank/DDBJ whole genome shotgun (WGS) entry which is preliminary data.</text>
</comment>
<protein>
    <recommendedName>
        <fullName evidence="1">DUF4371 domain-containing protein</fullName>
    </recommendedName>
</protein>
<organism evidence="2 3">
    <name type="scientific">Araneus ventricosus</name>
    <name type="common">Orbweaver spider</name>
    <name type="synonym">Epeira ventricosa</name>
    <dbReference type="NCBI Taxonomy" id="182803"/>
    <lineage>
        <taxon>Eukaryota</taxon>
        <taxon>Metazoa</taxon>
        <taxon>Ecdysozoa</taxon>
        <taxon>Arthropoda</taxon>
        <taxon>Chelicerata</taxon>
        <taxon>Arachnida</taxon>
        <taxon>Araneae</taxon>
        <taxon>Araneomorphae</taxon>
        <taxon>Entelegynae</taxon>
        <taxon>Araneoidea</taxon>
        <taxon>Araneidae</taxon>
        <taxon>Araneus</taxon>
    </lineage>
</organism>
<dbReference type="EMBL" id="BGPR01096228">
    <property type="protein sequence ID" value="GBM41332.1"/>
    <property type="molecule type" value="Genomic_DNA"/>
</dbReference>
<reference evidence="2 3" key="1">
    <citation type="journal article" date="2019" name="Sci. Rep.">
        <title>Orb-weaving spider Araneus ventricosus genome elucidates the spidroin gene catalogue.</title>
        <authorList>
            <person name="Kono N."/>
            <person name="Nakamura H."/>
            <person name="Ohtoshi R."/>
            <person name="Moran D.A.P."/>
            <person name="Shinohara A."/>
            <person name="Yoshida Y."/>
            <person name="Fujiwara M."/>
            <person name="Mori M."/>
            <person name="Tomita M."/>
            <person name="Arakawa K."/>
        </authorList>
    </citation>
    <scope>NUCLEOTIDE SEQUENCE [LARGE SCALE GENOMIC DNA]</scope>
</reference>